<protein>
    <submittedName>
        <fullName evidence="1">Uncharacterized protein</fullName>
    </submittedName>
</protein>
<proteinExistence type="predicted"/>
<gene>
    <name evidence="1" type="ORF">GCM10011591_26560</name>
</gene>
<dbReference type="AlphaFoldDB" id="A0A917V9W4"/>
<dbReference type="Proteomes" id="UP000612956">
    <property type="component" value="Unassembled WGS sequence"/>
</dbReference>
<keyword evidence="2" id="KW-1185">Reference proteome</keyword>
<name>A0A917V9W4_9NOCA</name>
<dbReference type="EMBL" id="BMMW01000002">
    <property type="protein sequence ID" value="GGK53419.1"/>
    <property type="molecule type" value="Genomic_DNA"/>
</dbReference>
<evidence type="ECO:0000313" key="2">
    <source>
        <dbReference type="Proteomes" id="UP000612956"/>
    </source>
</evidence>
<reference evidence="1" key="1">
    <citation type="journal article" date="2014" name="Int. J. Syst. Evol. Microbiol.">
        <title>Complete genome sequence of Corynebacterium casei LMG S-19264T (=DSM 44701T), isolated from a smear-ripened cheese.</title>
        <authorList>
            <consortium name="US DOE Joint Genome Institute (JGI-PGF)"/>
            <person name="Walter F."/>
            <person name="Albersmeier A."/>
            <person name="Kalinowski J."/>
            <person name="Ruckert C."/>
        </authorList>
    </citation>
    <scope>NUCLEOTIDE SEQUENCE</scope>
    <source>
        <strain evidence="1">CGMCC 4.7278</strain>
    </source>
</reference>
<comment type="caution">
    <text evidence="1">The sequence shown here is derived from an EMBL/GenBank/DDBJ whole genome shotgun (WGS) entry which is preliminary data.</text>
</comment>
<evidence type="ECO:0000313" key="1">
    <source>
        <dbReference type="EMBL" id="GGK53419.1"/>
    </source>
</evidence>
<sequence length="74" mass="8189">MAVSLSPFAQPRPSLGNSKWSIELKCGLRSHDEQSAFWRDFAIRRRHKQTSPSTTSSEAQQLSATAKCNKVIGA</sequence>
<organism evidence="1 2">
    <name type="scientific">Nocardia camponoti</name>
    <dbReference type="NCBI Taxonomy" id="1616106"/>
    <lineage>
        <taxon>Bacteria</taxon>
        <taxon>Bacillati</taxon>
        <taxon>Actinomycetota</taxon>
        <taxon>Actinomycetes</taxon>
        <taxon>Mycobacteriales</taxon>
        <taxon>Nocardiaceae</taxon>
        <taxon>Nocardia</taxon>
    </lineage>
</organism>
<accession>A0A917V9W4</accession>
<reference evidence="1" key="2">
    <citation type="submission" date="2020-09" db="EMBL/GenBank/DDBJ databases">
        <authorList>
            <person name="Sun Q."/>
            <person name="Zhou Y."/>
        </authorList>
    </citation>
    <scope>NUCLEOTIDE SEQUENCE</scope>
    <source>
        <strain evidence="1">CGMCC 4.7278</strain>
    </source>
</reference>